<dbReference type="AlphaFoldDB" id="A0A831R492"/>
<proteinExistence type="predicted"/>
<sequence>MKPSWFAILAVIAVGFLSGCSSFQHRDQLASFNAAYATGDYNTALKTVSFDRPENKPVDTGEHLLELLHQGEMYRLTGRIDESVKAYDLAEDGMKYLNTEGLFASTTEGLMAVMVNDSVRDYDALMSEAVLVNTYKALAFLASGNNEYARVEFNRADDRTRRAVDYFREEIAGQQAALKNEAQSGNSKAYMVRSSLQSRGFQSAVDGQYGAPSNWSVFPGFIVPSSTYLHGLYFLANAEDGADYERAATSLKRAAQMNPQSAVLQADATLATRLASGTQPVAELPPQVWVVYENGLGPVLKESRLDVPLLLLHGNRQAPAYFGIALPQYTERSAVPGNMGVQAAGGQVIRTERISDMGKVIRTEMKERFRGVLTRAVTSAISKAVLQNEAAEQFGPLGQIAAALFTVATTQADLRSWQVLPDHWEAARIDRPESGRLTLLDNGGSVLGNLEIPQQPFTLVYVKRPTLQAPATVITLDLQGKNKATLARMPE</sequence>
<dbReference type="Proteomes" id="UP000885748">
    <property type="component" value="Unassembled WGS sequence"/>
</dbReference>
<accession>A0A831R492</accession>
<gene>
    <name evidence="1" type="ORF">ENI00_05340</name>
</gene>
<comment type="caution">
    <text evidence="1">The sequence shown here is derived from an EMBL/GenBank/DDBJ whole genome shotgun (WGS) entry which is preliminary data.</text>
</comment>
<organism evidence="1">
    <name type="scientific">Marinobacter antarcticus</name>
    <dbReference type="NCBI Taxonomy" id="564117"/>
    <lineage>
        <taxon>Bacteria</taxon>
        <taxon>Pseudomonadati</taxon>
        <taxon>Pseudomonadota</taxon>
        <taxon>Gammaproteobacteria</taxon>
        <taxon>Pseudomonadales</taxon>
        <taxon>Marinobacteraceae</taxon>
        <taxon>Marinobacter</taxon>
    </lineage>
</organism>
<reference evidence="1" key="1">
    <citation type="journal article" date="2020" name="mSystems">
        <title>Genome- and Community-Level Interaction Insights into Carbon Utilization and Element Cycling Functions of Hydrothermarchaeota in Hydrothermal Sediment.</title>
        <authorList>
            <person name="Zhou Z."/>
            <person name="Liu Y."/>
            <person name="Xu W."/>
            <person name="Pan J."/>
            <person name="Luo Z.H."/>
            <person name="Li M."/>
        </authorList>
    </citation>
    <scope>NUCLEOTIDE SEQUENCE [LARGE SCALE GENOMIC DNA]</scope>
    <source>
        <strain evidence="1">HyVt-357</strain>
    </source>
</reference>
<dbReference type="EMBL" id="DRGY01000041">
    <property type="protein sequence ID" value="HEA51741.1"/>
    <property type="molecule type" value="Genomic_DNA"/>
</dbReference>
<dbReference type="PROSITE" id="PS51257">
    <property type="entry name" value="PROKAR_LIPOPROTEIN"/>
    <property type="match status" value="1"/>
</dbReference>
<name>A0A831R492_9GAMM</name>
<evidence type="ECO:0000313" key="1">
    <source>
        <dbReference type="EMBL" id="HEA51741.1"/>
    </source>
</evidence>
<protein>
    <submittedName>
        <fullName evidence="1">Uncharacterized protein</fullName>
    </submittedName>
</protein>